<reference evidence="10" key="1">
    <citation type="submission" date="2017-09" db="EMBL/GenBank/DDBJ databases">
        <title>Depth-based differentiation of microbial function through sediment-hosted aquifers and enrichment of novel symbionts in the deep terrestrial subsurface.</title>
        <authorList>
            <person name="Probst A.J."/>
            <person name="Ladd B."/>
            <person name="Jarett J.K."/>
            <person name="Geller-Mcgrath D.E."/>
            <person name="Sieber C.M.K."/>
            <person name="Emerson J.B."/>
            <person name="Anantharaman K."/>
            <person name="Thomas B.C."/>
            <person name="Malmstrom R."/>
            <person name="Stieglmeier M."/>
            <person name="Klingl A."/>
            <person name="Woyke T."/>
            <person name="Ryan C.M."/>
            <person name="Banfield J.F."/>
        </authorList>
    </citation>
    <scope>NUCLEOTIDE SEQUENCE [LARGE SCALE GENOMIC DNA]</scope>
</reference>
<evidence type="ECO:0000256" key="6">
    <source>
        <dbReference type="PROSITE-ProRule" id="PRU00706"/>
    </source>
</evidence>
<dbReference type="GO" id="GO:0004550">
    <property type="term" value="F:nucleoside diphosphate kinase activity"/>
    <property type="evidence" value="ECO:0007669"/>
    <property type="project" value="UniProtKB-EC"/>
</dbReference>
<dbReference type="GO" id="GO:0006228">
    <property type="term" value="P:UTP biosynthetic process"/>
    <property type="evidence" value="ECO:0007669"/>
    <property type="project" value="InterPro"/>
</dbReference>
<evidence type="ECO:0000256" key="1">
    <source>
        <dbReference type="ARBA" id="ARBA00001946"/>
    </source>
</evidence>
<organism evidence="9 10">
    <name type="scientific">Candidatus Berkelbacteria bacterium CG10_big_fil_rev_8_21_14_0_10_43_13</name>
    <dbReference type="NCBI Taxonomy" id="1974514"/>
    <lineage>
        <taxon>Bacteria</taxon>
        <taxon>Candidatus Berkelbacteria</taxon>
    </lineage>
</organism>
<comment type="cofactor">
    <cofactor evidence="1">
        <name>Mg(2+)</name>
        <dbReference type="ChEBI" id="CHEBI:18420"/>
    </cofactor>
</comment>
<comment type="similarity">
    <text evidence="2 6 7">Belongs to the NDK family.</text>
</comment>
<keyword evidence="4" id="KW-0808">Transferase</keyword>
<dbReference type="AlphaFoldDB" id="A0A2H0W693"/>
<dbReference type="InterPro" id="IPR001564">
    <property type="entry name" value="Nucleoside_diP_kinase"/>
</dbReference>
<dbReference type="PANTHER" id="PTHR11349">
    <property type="entry name" value="NUCLEOSIDE DIPHOSPHATE KINASE"/>
    <property type="match status" value="1"/>
</dbReference>
<evidence type="ECO:0000313" key="9">
    <source>
        <dbReference type="EMBL" id="PIS07514.1"/>
    </source>
</evidence>
<dbReference type="Pfam" id="PF00334">
    <property type="entry name" value="NDK"/>
    <property type="match status" value="1"/>
</dbReference>
<evidence type="ECO:0000256" key="4">
    <source>
        <dbReference type="ARBA" id="ARBA00022679"/>
    </source>
</evidence>
<keyword evidence="5" id="KW-0418">Kinase</keyword>
<name>A0A2H0W693_9BACT</name>
<evidence type="ECO:0000256" key="5">
    <source>
        <dbReference type="ARBA" id="ARBA00022777"/>
    </source>
</evidence>
<evidence type="ECO:0000259" key="8">
    <source>
        <dbReference type="SMART" id="SM00562"/>
    </source>
</evidence>
<dbReference type="EC" id="2.7.4.6" evidence="3"/>
<dbReference type="SUPFAM" id="SSF54919">
    <property type="entry name" value="Nucleoside diphosphate kinase, NDK"/>
    <property type="match status" value="1"/>
</dbReference>
<dbReference type="InterPro" id="IPR034907">
    <property type="entry name" value="NDK-like_dom"/>
</dbReference>
<gene>
    <name evidence="9" type="ORF">COT78_03195</name>
</gene>
<dbReference type="Proteomes" id="UP000231382">
    <property type="component" value="Unassembled WGS sequence"/>
</dbReference>
<comment type="caution">
    <text evidence="6">Lacks conserved residue(s) required for the propagation of feature annotation.</text>
</comment>
<sequence>MKTISGWFFDEENRRVVLVEQSGQPAKYYRGPDTEGVIDADAVGEYILVDGQKRYWRGVIDREPIDQESAEFNLGFVILKPDALARNLDEVIIKALETAGVRIVATRRVKLTERDVRRLYPYFCTPEWETALLKYMLSGECICLIVEMSGLTDDLLSLRARIRADFTMEGEQASVVNLIHVSDSVSDALREARIFFDSNELAQFGG</sequence>
<proteinExistence type="inferred from homology"/>
<feature type="domain" description="Nucleoside diphosphate kinase-like" evidence="8">
    <location>
        <begin position="72"/>
        <end position="203"/>
    </location>
</feature>
<dbReference type="EMBL" id="PEZW01000020">
    <property type="protein sequence ID" value="PIS07514.1"/>
    <property type="molecule type" value="Genomic_DNA"/>
</dbReference>
<evidence type="ECO:0000313" key="10">
    <source>
        <dbReference type="Proteomes" id="UP000231382"/>
    </source>
</evidence>
<dbReference type="InterPro" id="IPR036850">
    <property type="entry name" value="NDK-like_dom_sf"/>
</dbReference>
<dbReference type="SMART" id="SM00562">
    <property type="entry name" value="NDK"/>
    <property type="match status" value="1"/>
</dbReference>
<protein>
    <recommendedName>
        <fullName evidence="3">nucleoside-diphosphate kinase</fullName>
        <ecNumber evidence="3">2.7.4.6</ecNumber>
    </recommendedName>
</protein>
<evidence type="ECO:0000256" key="3">
    <source>
        <dbReference type="ARBA" id="ARBA00012966"/>
    </source>
</evidence>
<dbReference type="PRINTS" id="PR01243">
    <property type="entry name" value="NUCDPKINASE"/>
</dbReference>
<dbReference type="Gene3D" id="3.30.70.141">
    <property type="entry name" value="Nucleoside diphosphate kinase-like domain"/>
    <property type="match status" value="1"/>
</dbReference>
<dbReference type="GO" id="GO:0006183">
    <property type="term" value="P:GTP biosynthetic process"/>
    <property type="evidence" value="ECO:0007669"/>
    <property type="project" value="InterPro"/>
</dbReference>
<accession>A0A2H0W693</accession>
<evidence type="ECO:0000256" key="7">
    <source>
        <dbReference type="RuleBase" id="RU004011"/>
    </source>
</evidence>
<dbReference type="GO" id="GO:0006241">
    <property type="term" value="P:CTP biosynthetic process"/>
    <property type="evidence" value="ECO:0007669"/>
    <property type="project" value="InterPro"/>
</dbReference>
<evidence type="ECO:0000256" key="2">
    <source>
        <dbReference type="ARBA" id="ARBA00008142"/>
    </source>
</evidence>
<comment type="caution">
    <text evidence="9">The sequence shown here is derived from an EMBL/GenBank/DDBJ whole genome shotgun (WGS) entry which is preliminary data.</text>
</comment>
<dbReference type="PROSITE" id="PS51374">
    <property type="entry name" value="NDPK_LIKE"/>
    <property type="match status" value="1"/>
</dbReference>